<dbReference type="PANTHER" id="PTHR11085">
    <property type="entry name" value="NAD-DEPENDENT PROTEIN DEACYLASE SIRTUIN-5, MITOCHONDRIAL-RELATED"/>
    <property type="match status" value="1"/>
</dbReference>
<feature type="domain" description="Deacetylase sirtuin-type" evidence="5">
    <location>
        <begin position="1"/>
        <end position="233"/>
    </location>
</feature>
<organism evidence="6 7">
    <name type="scientific">Lacticaseibacillus yichunensis</name>
    <dbReference type="NCBI Taxonomy" id="2486015"/>
    <lineage>
        <taxon>Bacteria</taxon>
        <taxon>Bacillati</taxon>
        <taxon>Bacillota</taxon>
        <taxon>Bacilli</taxon>
        <taxon>Lactobacillales</taxon>
        <taxon>Lactobacillaceae</taxon>
        <taxon>Lacticaseibacillus</taxon>
    </lineage>
</organism>
<dbReference type="InterPro" id="IPR026590">
    <property type="entry name" value="Ssirtuin_cat_dom"/>
</dbReference>
<keyword evidence="3" id="KW-0520">NAD</keyword>
<comment type="caution">
    <text evidence="4">Lacks conserved residue(s) required for the propagation of feature annotation.</text>
</comment>
<comment type="caution">
    <text evidence="6">The sequence shown here is derived from an EMBL/GenBank/DDBJ whole genome shotgun (WGS) entry which is preliminary data.</text>
</comment>
<dbReference type="EMBL" id="JBHTOG010000054">
    <property type="protein sequence ID" value="MFD1433059.1"/>
    <property type="molecule type" value="Genomic_DNA"/>
</dbReference>
<dbReference type="PANTHER" id="PTHR11085:SF4">
    <property type="entry name" value="NAD-DEPENDENT PROTEIN DEACYLASE"/>
    <property type="match status" value="1"/>
</dbReference>
<evidence type="ECO:0000313" key="6">
    <source>
        <dbReference type="EMBL" id="MFD1433059.1"/>
    </source>
</evidence>
<keyword evidence="2 6" id="KW-0808">Transferase</keyword>
<proteinExistence type="predicted"/>
<dbReference type="Proteomes" id="UP001597192">
    <property type="component" value="Unassembled WGS sequence"/>
</dbReference>
<evidence type="ECO:0000256" key="3">
    <source>
        <dbReference type="ARBA" id="ARBA00023027"/>
    </source>
</evidence>
<dbReference type="EC" id="2.3.1.286" evidence="1"/>
<evidence type="ECO:0000256" key="1">
    <source>
        <dbReference type="ARBA" id="ARBA00012928"/>
    </source>
</evidence>
<dbReference type="Gene3D" id="3.30.1600.10">
    <property type="entry name" value="SIR2/SIRT2 'Small Domain"/>
    <property type="match status" value="1"/>
</dbReference>
<dbReference type="PROSITE" id="PS50305">
    <property type="entry name" value="SIRTUIN"/>
    <property type="match status" value="1"/>
</dbReference>
<dbReference type="RefSeq" id="WP_125698339.1">
    <property type="nucleotide sequence ID" value="NZ_JBHTOG010000054.1"/>
</dbReference>
<evidence type="ECO:0000256" key="4">
    <source>
        <dbReference type="PROSITE-ProRule" id="PRU00236"/>
    </source>
</evidence>
<accession>A0ABW4CSF7</accession>
<evidence type="ECO:0000313" key="7">
    <source>
        <dbReference type="Proteomes" id="UP001597192"/>
    </source>
</evidence>
<keyword evidence="6" id="KW-0012">Acyltransferase</keyword>
<dbReference type="NCBIfam" id="NF001752">
    <property type="entry name" value="PRK00481.1-1"/>
    <property type="match status" value="1"/>
</dbReference>
<keyword evidence="7" id="KW-1185">Reference proteome</keyword>
<dbReference type="InterPro" id="IPR050134">
    <property type="entry name" value="NAD-dep_sirtuin_deacylases"/>
</dbReference>
<dbReference type="Gene3D" id="3.40.50.1220">
    <property type="entry name" value="TPP-binding domain"/>
    <property type="match status" value="1"/>
</dbReference>
<evidence type="ECO:0000256" key="2">
    <source>
        <dbReference type="ARBA" id="ARBA00022679"/>
    </source>
</evidence>
<sequence length="233" mass="25197">MFDLQGAIDQAQFVTFLTGAGVSTASGIPDYRSKGGLYSDMVSPEYALSADNLRDHPDDFYQWVKAHMYYPEARPNMIHEKMAAITNAKGAIVTQNVDGLHTRAGAKNVVEFHGNLYRLHCQTCGQAIDYQTYLASEFHAADGGVIRPDIVLYGEQIATRVIDAALEAVNAADLIVVVGTSFQVYPFAGLIQGVDPMTTLVAVNREAIALPYGAHMVVGDAVKVFEDLQVAPA</sequence>
<evidence type="ECO:0000259" key="5">
    <source>
        <dbReference type="PROSITE" id="PS50305"/>
    </source>
</evidence>
<gene>
    <name evidence="6" type="ORF">ACFQ47_10315</name>
</gene>
<name>A0ABW4CSF7_9LACO</name>
<dbReference type="InterPro" id="IPR029035">
    <property type="entry name" value="DHS-like_NAD/FAD-binding_dom"/>
</dbReference>
<dbReference type="SUPFAM" id="SSF52467">
    <property type="entry name" value="DHS-like NAD/FAD-binding domain"/>
    <property type="match status" value="1"/>
</dbReference>
<dbReference type="InterPro" id="IPR003000">
    <property type="entry name" value="Sirtuin"/>
</dbReference>
<dbReference type="GO" id="GO:0034979">
    <property type="term" value="F:NAD-dependent protein lysine deacetylase activity"/>
    <property type="evidence" value="ECO:0007669"/>
    <property type="project" value="UniProtKB-EC"/>
</dbReference>
<reference evidence="7" key="1">
    <citation type="journal article" date="2019" name="Int. J. Syst. Evol. Microbiol.">
        <title>The Global Catalogue of Microorganisms (GCM) 10K type strain sequencing project: providing services to taxonomists for standard genome sequencing and annotation.</title>
        <authorList>
            <consortium name="The Broad Institute Genomics Platform"/>
            <consortium name="The Broad Institute Genome Sequencing Center for Infectious Disease"/>
            <person name="Wu L."/>
            <person name="Ma J."/>
        </authorList>
    </citation>
    <scope>NUCLEOTIDE SEQUENCE [LARGE SCALE GENOMIC DNA]</scope>
    <source>
        <strain evidence="7">CCM 8947</strain>
    </source>
</reference>
<protein>
    <recommendedName>
        <fullName evidence="1">protein acetyllysine N-acetyltransferase</fullName>
        <ecNumber evidence="1">2.3.1.286</ecNumber>
    </recommendedName>
</protein>
<dbReference type="Pfam" id="PF02146">
    <property type="entry name" value="SIR2"/>
    <property type="match status" value="1"/>
</dbReference>
<dbReference type="InterPro" id="IPR026591">
    <property type="entry name" value="Sirtuin_cat_small_dom_sf"/>
</dbReference>